<dbReference type="AlphaFoldDB" id="W9WVI2"/>
<keyword evidence="4" id="KW-0456">Lyase</keyword>
<dbReference type="SUPFAM" id="SSF51316">
    <property type="entry name" value="Mss4-like"/>
    <property type="match status" value="1"/>
</dbReference>
<dbReference type="PROSITE" id="PS51891">
    <property type="entry name" value="CENP_V_GFA"/>
    <property type="match status" value="1"/>
</dbReference>
<sequence length="148" mass="16475">MIHGSCACGRIQYKTQAQPLAVTFCHCITCQRVAGGPFLPFVGFPTSAIEWTQQPDMWQAGDIAERGYCKQCGSAISMRYFHEADRIGLTLGTLVGAQHALPPVGAHIYLKDKAPYFTLSNDGAERFDEFSPGFRDQIEQWKADQQKE</sequence>
<dbReference type="EMBL" id="AMGW01000002">
    <property type="protein sequence ID" value="EXJ62304.1"/>
    <property type="molecule type" value="Genomic_DNA"/>
</dbReference>
<keyword evidence="3" id="KW-0862">Zinc</keyword>
<keyword evidence="7" id="KW-1185">Reference proteome</keyword>
<gene>
    <name evidence="6" type="ORF">A1O7_02738</name>
</gene>
<dbReference type="InterPro" id="IPR011057">
    <property type="entry name" value="Mss4-like_sf"/>
</dbReference>
<dbReference type="VEuPathDB" id="FungiDB:A1O7_02738"/>
<dbReference type="eggNOG" id="ENOG502SU3E">
    <property type="taxonomic scope" value="Eukaryota"/>
</dbReference>
<dbReference type="GeneID" id="19177343"/>
<dbReference type="PANTHER" id="PTHR33337:SF40">
    <property type="entry name" value="CENP-V_GFA DOMAIN-CONTAINING PROTEIN-RELATED"/>
    <property type="match status" value="1"/>
</dbReference>
<dbReference type="Gene3D" id="3.90.1590.10">
    <property type="entry name" value="glutathione-dependent formaldehyde- activating enzyme (gfa)"/>
    <property type="match status" value="1"/>
</dbReference>
<dbReference type="Proteomes" id="UP000019473">
    <property type="component" value="Unassembled WGS sequence"/>
</dbReference>
<dbReference type="HOGENOM" id="CLU_055491_4_0_1"/>
<proteinExistence type="inferred from homology"/>
<dbReference type="RefSeq" id="XP_007754958.1">
    <property type="nucleotide sequence ID" value="XM_007756768.1"/>
</dbReference>
<name>W9WVI2_9EURO</name>
<comment type="similarity">
    <text evidence="1">Belongs to the Gfa family.</text>
</comment>
<evidence type="ECO:0000256" key="2">
    <source>
        <dbReference type="ARBA" id="ARBA00022723"/>
    </source>
</evidence>
<comment type="caution">
    <text evidence="6">The sequence shown here is derived from an EMBL/GenBank/DDBJ whole genome shotgun (WGS) entry which is preliminary data.</text>
</comment>
<dbReference type="Pfam" id="PF04828">
    <property type="entry name" value="GFA"/>
    <property type="match status" value="1"/>
</dbReference>
<feature type="domain" description="CENP-V/GFA" evidence="5">
    <location>
        <begin position="2"/>
        <end position="110"/>
    </location>
</feature>
<dbReference type="GO" id="GO:0016846">
    <property type="term" value="F:carbon-sulfur lyase activity"/>
    <property type="evidence" value="ECO:0007669"/>
    <property type="project" value="InterPro"/>
</dbReference>
<evidence type="ECO:0000256" key="3">
    <source>
        <dbReference type="ARBA" id="ARBA00022833"/>
    </source>
</evidence>
<evidence type="ECO:0000313" key="6">
    <source>
        <dbReference type="EMBL" id="EXJ62304.1"/>
    </source>
</evidence>
<reference evidence="6 7" key="1">
    <citation type="submission" date="2013-03" db="EMBL/GenBank/DDBJ databases">
        <title>The Genome Sequence of Cladophialophora yegresii CBS 114405.</title>
        <authorList>
            <consortium name="The Broad Institute Genomics Platform"/>
            <person name="Cuomo C."/>
            <person name="de Hoog S."/>
            <person name="Gorbushina A."/>
            <person name="Walker B."/>
            <person name="Young S.K."/>
            <person name="Zeng Q."/>
            <person name="Gargeya S."/>
            <person name="Fitzgerald M."/>
            <person name="Haas B."/>
            <person name="Abouelleil A."/>
            <person name="Allen A.W."/>
            <person name="Alvarado L."/>
            <person name="Arachchi H.M."/>
            <person name="Berlin A.M."/>
            <person name="Chapman S.B."/>
            <person name="Gainer-Dewar J."/>
            <person name="Goldberg J."/>
            <person name="Griggs A."/>
            <person name="Gujja S."/>
            <person name="Hansen M."/>
            <person name="Howarth C."/>
            <person name="Imamovic A."/>
            <person name="Ireland A."/>
            <person name="Larimer J."/>
            <person name="McCowan C."/>
            <person name="Murphy C."/>
            <person name="Pearson M."/>
            <person name="Poon T.W."/>
            <person name="Priest M."/>
            <person name="Roberts A."/>
            <person name="Saif S."/>
            <person name="Shea T."/>
            <person name="Sisk P."/>
            <person name="Sykes S."/>
            <person name="Wortman J."/>
            <person name="Nusbaum C."/>
            <person name="Birren B."/>
        </authorList>
    </citation>
    <scope>NUCLEOTIDE SEQUENCE [LARGE SCALE GENOMIC DNA]</scope>
    <source>
        <strain evidence="6 7">CBS 114405</strain>
    </source>
</reference>
<evidence type="ECO:0000256" key="1">
    <source>
        <dbReference type="ARBA" id="ARBA00005495"/>
    </source>
</evidence>
<dbReference type="STRING" id="1182544.W9WVI2"/>
<evidence type="ECO:0000256" key="4">
    <source>
        <dbReference type="ARBA" id="ARBA00023239"/>
    </source>
</evidence>
<dbReference type="GO" id="GO:0046872">
    <property type="term" value="F:metal ion binding"/>
    <property type="evidence" value="ECO:0007669"/>
    <property type="project" value="UniProtKB-KW"/>
</dbReference>
<dbReference type="PANTHER" id="PTHR33337">
    <property type="entry name" value="GFA DOMAIN-CONTAINING PROTEIN"/>
    <property type="match status" value="1"/>
</dbReference>
<accession>W9WVI2</accession>
<evidence type="ECO:0000313" key="7">
    <source>
        <dbReference type="Proteomes" id="UP000019473"/>
    </source>
</evidence>
<dbReference type="InterPro" id="IPR006913">
    <property type="entry name" value="CENP-V/GFA"/>
</dbReference>
<organism evidence="6 7">
    <name type="scientific">Cladophialophora yegresii CBS 114405</name>
    <dbReference type="NCBI Taxonomy" id="1182544"/>
    <lineage>
        <taxon>Eukaryota</taxon>
        <taxon>Fungi</taxon>
        <taxon>Dikarya</taxon>
        <taxon>Ascomycota</taxon>
        <taxon>Pezizomycotina</taxon>
        <taxon>Eurotiomycetes</taxon>
        <taxon>Chaetothyriomycetidae</taxon>
        <taxon>Chaetothyriales</taxon>
        <taxon>Herpotrichiellaceae</taxon>
        <taxon>Cladophialophora</taxon>
    </lineage>
</organism>
<evidence type="ECO:0000259" key="5">
    <source>
        <dbReference type="PROSITE" id="PS51891"/>
    </source>
</evidence>
<dbReference type="OrthoDB" id="6329284at2759"/>
<keyword evidence="2" id="KW-0479">Metal-binding</keyword>
<protein>
    <recommendedName>
        <fullName evidence="5">CENP-V/GFA domain-containing protein</fullName>
    </recommendedName>
</protein>